<feature type="region of interest" description="Disordered" evidence="1">
    <location>
        <begin position="1"/>
        <end position="23"/>
    </location>
</feature>
<name>A0A2J6QZ60_HYAVF</name>
<dbReference type="Proteomes" id="UP000235786">
    <property type="component" value="Unassembled WGS sequence"/>
</dbReference>
<dbReference type="Pfam" id="PF20150">
    <property type="entry name" value="2EXR"/>
    <property type="match status" value="1"/>
</dbReference>
<dbReference type="AlphaFoldDB" id="A0A2J6QZ60"/>
<sequence length="336" mass="38454">MLSHRTRIVSHSGTVEPSTSKNDTESAVAVEALASAMQSCTIDKTFTCFPRLAIELRLKIWKEASNYTRNICLSFMHLGHFFQDDYALDGFEDSRFKAFIYEVACPHPPILHTCHESRIEGLKHYVLDFGIELKDPKGRFTFNSPPTTYINWKADRICLTGSLANIDEVGEPHQYALDFIDRCRQRGLQSIALNVTYRSSYNHAPNPVMQALSDGSIPLKEVLLFLAEDWFIYQELIKRKRAVLELPITLDRTFQHTLSNDGRNWKRGSPEWDHIYLEDLQGTESALRIGFDEYEKSLSGEEVDSAATSSWTRPNVHWCNVELKELPQNIVKEHGA</sequence>
<protein>
    <recommendedName>
        <fullName evidence="2">2EXR domain-containing protein</fullName>
    </recommendedName>
</protein>
<accession>A0A2J6QZ60</accession>
<dbReference type="PANTHER" id="PTHR35910">
    <property type="entry name" value="2EXR DOMAIN-CONTAINING PROTEIN"/>
    <property type="match status" value="1"/>
</dbReference>
<dbReference type="OrthoDB" id="3473305at2759"/>
<dbReference type="EMBL" id="KZ613962">
    <property type="protein sequence ID" value="PMD31552.1"/>
    <property type="molecule type" value="Genomic_DNA"/>
</dbReference>
<keyword evidence="4" id="KW-1185">Reference proteome</keyword>
<feature type="domain" description="2EXR" evidence="2">
    <location>
        <begin position="46"/>
        <end position="157"/>
    </location>
</feature>
<proteinExistence type="predicted"/>
<dbReference type="InterPro" id="IPR045518">
    <property type="entry name" value="2EXR"/>
</dbReference>
<evidence type="ECO:0000313" key="3">
    <source>
        <dbReference type="EMBL" id="PMD31552.1"/>
    </source>
</evidence>
<evidence type="ECO:0000256" key="1">
    <source>
        <dbReference type="SAM" id="MobiDB-lite"/>
    </source>
</evidence>
<dbReference type="PANTHER" id="PTHR35910:SF6">
    <property type="entry name" value="2EXR DOMAIN-CONTAINING PROTEIN"/>
    <property type="match status" value="1"/>
</dbReference>
<evidence type="ECO:0000313" key="4">
    <source>
        <dbReference type="Proteomes" id="UP000235786"/>
    </source>
</evidence>
<evidence type="ECO:0000259" key="2">
    <source>
        <dbReference type="Pfam" id="PF20150"/>
    </source>
</evidence>
<gene>
    <name evidence="3" type="ORF">L207DRAFT_537021</name>
</gene>
<feature type="compositionally biased region" description="Polar residues" evidence="1">
    <location>
        <begin position="9"/>
        <end position="21"/>
    </location>
</feature>
<organism evidence="3 4">
    <name type="scientific">Hyaloscypha variabilis (strain UAMH 11265 / GT02V1 / F)</name>
    <name type="common">Meliniomyces variabilis</name>
    <dbReference type="NCBI Taxonomy" id="1149755"/>
    <lineage>
        <taxon>Eukaryota</taxon>
        <taxon>Fungi</taxon>
        <taxon>Dikarya</taxon>
        <taxon>Ascomycota</taxon>
        <taxon>Pezizomycotina</taxon>
        <taxon>Leotiomycetes</taxon>
        <taxon>Helotiales</taxon>
        <taxon>Hyaloscyphaceae</taxon>
        <taxon>Hyaloscypha</taxon>
        <taxon>Hyaloscypha variabilis</taxon>
    </lineage>
</organism>
<reference evidence="3 4" key="1">
    <citation type="submission" date="2016-04" db="EMBL/GenBank/DDBJ databases">
        <title>A degradative enzymes factory behind the ericoid mycorrhizal symbiosis.</title>
        <authorList>
            <consortium name="DOE Joint Genome Institute"/>
            <person name="Martino E."/>
            <person name="Morin E."/>
            <person name="Grelet G."/>
            <person name="Kuo A."/>
            <person name="Kohler A."/>
            <person name="Daghino S."/>
            <person name="Barry K."/>
            <person name="Choi C."/>
            <person name="Cichocki N."/>
            <person name="Clum A."/>
            <person name="Copeland A."/>
            <person name="Hainaut M."/>
            <person name="Haridas S."/>
            <person name="Labutti K."/>
            <person name="Lindquist E."/>
            <person name="Lipzen A."/>
            <person name="Khouja H.-R."/>
            <person name="Murat C."/>
            <person name="Ohm R."/>
            <person name="Olson A."/>
            <person name="Spatafora J."/>
            <person name="Veneault-Fourrey C."/>
            <person name="Henrissat B."/>
            <person name="Grigoriev I."/>
            <person name="Martin F."/>
            <person name="Perotto S."/>
        </authorList>
    </citation>
    <scope>NUCLEOTIDE SEQUENCE [LARGE SCALE GENOMIC DNA]</scope>
    <source>
        <strain evidence="3 4">F</strain>
    </source>
</reference>